<comment type="caution">
    <text evidence="1">The sequence shown here is derived from an EMBL/GenBank/DDBJ whole genome shotgun (WGS) entry which is preliminary data.</text>
</comment>
<protein>
    <submittedName>
        <fullName evidence="1">Uncharacterized protein</fullName>
    </submittedName>
</protein>
<gene>
    <name evidence="1" type="ORF">IWX90DRAFT_411730</name>
</gene>
<proteinExistence type="predicted"/>
<organism evidence="1 2">
    <name type="scientific">Phyllosticta citrichinensis</name>
    <dbReference type="NCBI Taxonomy" id="1130410"/>
    <lineage>
        <taxon>Eukaryota</taxon>
        <taxon>Fungi</taxon>
        <taxon>Dikarya</taxon>
        <taxon>Ascomycota</taxon>
        <taxon>Pezizomycotina</taxon>
        <taxon>Dothideomycetes</taxon>
        <taxon>Dothideomycetes incertae sedis</taxon>
        <taxon>Botryosphaeriales</taxon>
        <taxon>Phyllostictaceae</taxon>
        <taxon>Phyllosticta</taxon>
    </lineage>
</organism>
<evidence type="ECO:0000313" key="1">
    <source>
        <dbReference type="EMBL" id="KAK8175140.1"/>
    </source>
</evidence>
<accession>A0ABR1Y1X5</accession>
<sequence length="208" mass="22100">MANGVLRHALVALRIDQQTRARPAVEGTLKPWNAAQSAAGEGGEMESGTFPRHSIGAFGRGQWSPQLDPPAGTWTSTTTAPERHQNFAHVPAFLRAQRCLQRVAPDTAGAGQDPGAHHIGHRAMAGTQASSSQAYLAPQPAVRPTTWAHLLAVRDGGRGIKVGGAAVPCSAEDNSRGRESPRQAGRLNVVWWCGRPAFALSMPSCRHQ</sequence>
<dbReference type="Proteomes" id="UP001456524">
    <property type="component" value="Unassembled WGS sequence"/>
</dbReference>
<dbReference type="EMBL" id="JBBWUH010000002">
    <property type="protein sequence ID" value="KAK8175140.1"/>
    <property type="molecule type" value="Genomic_DNA"/>
</dbReference>
<keyword evidence="2" id="KW-1185">Reference proteome</keyword>
<name>A0ABR1Y1X5_9PEZI</name>
<evidence type="ECO:0000313" key="2">
    <source>
        <dbReference type="Proteomes" id="UP001456524"/>
    </source>
</evidence>
<reference evidence="1 2" key="1">
    <citation type="journal article" date="2022" name="G3 (Bethesda)">
        <title>Enemy or ally: a genomic approach to elucidate the lifestyle of Phyllosticta citrichinaensis.</title>
        <authorList>
            <person name="Buijs V.A."/>
            <person name="Groenewald J.Z."/>
            <person name="Haridas S."/>
            <person name="LaButti K.M."/>
            <person name="Lipzen A."/>
            <person name="Martin F.M."/>
            <person name="Barry K."/>
            <person name="Grigoriev I.V."/>
            <person name="Crous P.W."/>
            <person name="Seidl M.F."/>
        </authorList>
    </citation>
    <scope>NUCLEOTIDE SEQUENCE [LARGE SCALE GENOMIC DNA]</scope>
    <source>
        <strain evidence="1 2">CBS 129764</strain>
    </source>
</reference>